<dbReference type="GO" id="GO:0005000">
    <property type="term" value="F:vasopressin receptor activity"/>
    <property type="evidence" value="ECO:0007669"/>
    <property type="project" value="InterPro"/>
</dbReference>
<dbReference type="AlphaFoldDB" id="A0A8S4PVZ7"/>
<feature type="transmembrane region" description="Helical" evidence="10">
    <location>
        <begin position="356"/>
        <end position="378"/>
    </location>
</feature>
<comment type="subcellular location">
    <subcellularLocation>
        <location evidence="1 10">Cell membrane</location>
        <topology evidence="1 10">Multi-pass membrane protein</topology>
    </subcellularLocation>
</comment>
<keyword evidence="3 10" id="KW-0812">Transmembrane</keyword>
<evidence type="ECO:0000313" key="13">
    <source>
        <dbReference type="Proteomes" id="UP000749559"/>
    </source>
</evidence>
<dbReference type="EMBL" id="CAIIXF020000010">
    <property type="protein sequence ID" value="CAH1797454.1"/>
    <property type="molecule type" value="Genomic_DNA"/>
</dbReference>
<reference evidence="12" key="1">
    <citation type="submission" date="2022-03" db="EMBL/GenBank/DDBJ databases">
        <authorList>
            <person name="Martin C."/>
        </authorList>
    </citation>
    <scope>NUCLEOTIDE SEQUENCE</scope>
</reference>
<keyword evidence="13" id="KW-1185">Reference proteome</keyword>
<comment type="similarity">
    <text evidence="10">Belongs to the G-protein coupled receptor 1 family. Vasopressin/oxytocin receptor subfamily.</text>
</comment>
<evidence type="ECO:0000256" key="8">
    <source>
        <dbReference type="ARBA" id="ARBA00023180"/>
    </source>
</evidence>
<dbReference type="InterPro" id="IPR000276">
    <property type="entry name" value="GPCR_Rhodpsn"/>
</dbReference>
<keyword evidence="5 10" id="KW-0297">G-protein coupled receptor</keyword>
<dbReference type="GO" id="GO:0005886">
    <property type="term" value="C:plasma membrane"/>
    <property type="evidence" value="ECO:0007669"/>
    <property type="project" value="UniProtKB-SubCell"/>
</dbReference>
<dbReference type="PANTHER" id="PTHR24241:SF59">
    <property type="entry name" value="ADIPOKINETIC HORMONE RECEPTOR, ISOFORM C"/>
    <property type="match status" value="1"/>
</dbReference>
<dbReference type="InterPro" id="IPR001817">
    <property type="entry name" value="Vasoprsn_rcpt"/>
</dbReference>
<feature type="transmembrane region" description="Helical" evidence="10">
    <location>
        <begin position="125"/>
        <end position="143"/>
    </location>
</feature>
<dbReference type="GO" id="GO:0042277">
    <property type="term" value="F:peptide binding"/>
    <property type="evidence" value="ECO:0007669"/>
    <property type="project" value="TreeGrafter"/>
</dbReference>
<evidence type="ECO:0000313" key="12">
    <source>
        <dbReference type="EMBL" id="CAH1797454.1"/>
    </source>
</evidence>
<dbReference type="Pfam" id="PF00001">
    <property type="entry name" value="7tm_1"/>
    <property type="match status" value="1"/>
</dbReference>
<comment type="caution">
    <text evidence="12">The sequence shown here is derived from an EMBL/GenBank/DDBJ whole genome shotgun (WGS) entry which is preliminary data.</text>
</comment>
<dbReference type="GO" id="GO:0032870">
    <property type="term" value="P:cellular response to hormone stimulus"/>
    <property type="evidence" value="ECO:0007669"/>
    <property type="project" value="TreeGrafter"/>
</dbReference>
<evidence type="ECO:0000256" key="4">
    <source>
        <dbReference type="ARBA" id="ARBA00022989"/>
    </source>
</evidence>
<dbReference type="PROSITE" id="PS50262">
    <property type="entry name" value="G_PROTEIN_RECEP_F1_2"/>
    <property type="match status" value="1"/>
</dbReference>
<evidence type="ECO:0000256" key="10">
    <source>
        <dbReference type="RuleBase" id="RU046427"/>
    </source>
</evidence>
<evidence type="ECO:0000256" key="5">
    <source>
        <dbReference type="ARBA" id="ARBA00023040"/>
    </source>
</evidence>
<dbReference type="OrthoDB" id="6435638at2759"/>
<dbReference type="PANTHER" id="PTHR24241">
    <property type="entry name" value="NEUROPEPTIDE RECEPTOR-RELATED G-PROTEIN COUPLED RECEPTOR"/>
    <property type="match status" value="1"/>
</dbReference>
<keyword evidence="7 10" id="KW-0675">Receptor</keyword>
<accession>A0A8S4PVZ7</accession>
<protein>
    <recommendedName>
        <fullName evidence="11">G-protein coupled receptors family 1 profile domain-containing protein</fullName>
    </recommendedName>
</protein>
<evidence type="ECO:0000256" key="2">
    <source>
        <dbReference type="ARBA" id="ARBA00022475"/>
    </source>
</evidence>
<feature type="transmembrane region" description="Helical" evidence="10">
    <location>
        <begin position="251"/>
        <end position="278"/>
    </location>
</feature>
<organism evidence="12 13">
    <name type="scientific">Owenia fusiformis</name>
    <name type="common">Polychaete worm</name>
    <dbReference type="NCBI Taxonomy" id="6347"/>
    <lineage>
        <taxon>Eukaryota</taxon>
        <taxon>Metazoa</taxon>
        <taxon>Spiralia</taxon>
        <taxon>Lophotrochozoa</taxon>
        <taxon>Annelida</taxon>
        <taxon>Polychaeta</taxon>
        <taxon>Sedentaria</taxon>
        <taxon>Canalipalpata</taxon>
        <taxon>Sabellida</taxon>
        <taxon>Oweniida</taxon>
        <taxon>Oweniidae</taxon>
        <taxon>Owenia</taxon>
    </lineage>
</organism>
<dbReference type="Proteomes" id="UP000749559">
    <property type="component" value="Unassembled WGS sequence"/>
</dbReference>
<dbReference type="CDD" id="cd15382">
    <property type="entry name" value="7tmA_AKHR"/>
    <property type="match status" value="1"/>
</dbReference>
<keyword evidence="2" id="KW-1003">Cell membrane</keyword>
<sequence length="528" mass="60660">METDMENLEHGNEMIVVNSDLDVNVSFNEIQSAVTLTNADMIRHLCRKNNNNVSQDIFVAYNMSGRNCSTIENTLQLPRDMRFNEDSLVSILAYSFLFIVASVGNLTVFVTLFRNRHRKSRVNLFIMHLAIADLFVTFIVLPLEIAWHMTVSWQAGDTACRTLLFFRAFGFYLSSFILVTISLDRYFAIMHPLSLKDGERRGKVMLVFAWVCSIIASTPQSFIFHVEAHPEFPDYTQCVTFNFFPSEKHELAYNLFVLIAIYVLPLIVITFAYSMILFEITKKSRESQEETCSLAQKTETRLRRSGIGNIERARIRTLKMTVMIVLVFLVCWTPYFVMSCLWWFDSENARKVDPKIQRGLFIFAVSNSCMDPIVYGFYMIDFKREFRRCCCCLRSNYQDAVIYGNARTYTKTPIPLVLNDLSDVGRYGSGDGSQINNSNDPLIQRSNGSLWCKQDCMDNHRLSHSEFMNSLGSHIEQSPYKIHYKSGRCNNNSSISSSSTHDISVDDADFSSTHCRPSARRKGFNDFV</sequence>
<dbReference type="Gene3D" id="1.20.1070.10">
    <property type="entry name" value="Rhodopsin 7-helix transmembrane proteins"/>
    <property type="match status" value="1"/>
</dbReference>
<evidence type="ECO:0000256" key="6">
    <source>
        <dbReference type="ARBA" id="ARBA00023136"/>
    </source>
</evidence>
<gene>
    <name evidence="12" type="ORF">OFUS_LOCUS21734</name>
</gene>
<feature type="domain" description="G-protein coupled receptors family 1 profile" evidence="11">
    <location>
        <begin position="104"/>
        <end position="375"/>
    </location>
</feature>
<proteinExistence type="inferred from homology"/>
<keyword evidence="4 10" id="KW-1133">Transmembrane helix</keyword>
<dbReference type="SUPFAM" id="SSF81321">
    <property type="entry name" value="Family A G protein-coupled receptor-like"/>
    <property type="match status" value="1"/>
</dbReference>
<keyword evidence="8 10" id="KW-0325">Glycoprotein</keyword>
<keyword evidence="9 10" id="KW-0807">Transducer</keyword>
<evidence type="ECO:0000256" key="1">
    <source>
        <dbReference type="ARBA" id="ARBA00004651"/>
    </source>
</evidence>
<name>A0A8S4PVZ7_OWEFU</name>
<dbReference type="PRINTS" id="PR00237">
    <property type="entry name" value="GPCRRHODOPSN"/>
</dbReference>
<dbReference type="InterPro" id="IPR017452">
    <property type="entry name" value="GPCR_Rhodpsn_7TM"/>
</dbReference>
<evidence type="ECO:0000256" key="7">
    <source>
        <dbReference type="ARBA" id="ARBA00023170"/>
    </source>
</evidence>
<keyword evidence="6 10" id="KW-0472">Membrane</keyword>
<feature type="transmembrane region" description="Helical" evidence="10">
    <location>
        <begin position="163"/>
        <end position="183"/>
    </location>
</feature>
<feature type="transmembrane region" description="Helical" evidence="10">
    <location>
        <begin position="91"/>
        <end position="113"/>
    </location>
</feature>
<dbReference type="PRINTS" id="PR00896">
    <property type="entry name" value="VASOPRESSINR"/>
</dbReference>
<evidence type="ECO:0000256" key="3">
    <source>
        <dbReference type="ARBA" id="ARBA00022692"/>
    </source>
</evidence>
<feature type="transmembrane region" description="Helical" evidence="10">
    <location>
        <begin position="322"/>
        <end position="344"/>
    </location>
</feature>
<feature type="transmembrane region" description="Helical" evidence="10">
    <location>
        <begin position="204"/>
        <end position="224"/>
    </location>
</feature>
<evidence type="ECO:0000256" key="9">
    <source>
        <dbReference type="ARBA" id="ARBA00023224"/>
    </source>
</evidence>
<dbReference type="PROSITE" id="PS00237">
    <property type="entry name" value="G_PROTEIN_RECEP_F1_1"/>
    <property type="match status" value="1"/>
</dbReference>
<evidence type="ECO:0000259" key="11">
    <source>
        <dbReference type="PROSITE" id="PS50262"/>
    </source>
</evidence>
<dbReference type="SMART" id="SM01381">
    <property type="entry name" value="7TM_GPCR_Srsx"/>
    <property type="match status" value="1"/>
</dbReference>